<dbReference type="Pfam" id="PF01464">
    <property type="entry name" value="SLT"/>
    <property type="match status" value="1"/>
</dbReference>
<dbReference type="Pfam" id="PF20155">
    <property type="entry name" value="TMP_3"/>
    <property type="match status" value="1"/>
</dbReference>
<feature type="transmembrane region" description="Helical" evidence="2">
    <location>
        <begin position="599"/>
        <end position="621"/>
    </location>
</feature>
<keyword evidence="2" id="KW-0472">Membrane</keyword>
<dbReference type="InterPro" id="IPR008258">
    <property type="entry name" value="Transglycosylase_SLT_dom_1"/>
</dbReference>
<protein>
    <submittedName>
        <fullName evidence="6">Peptidoglycan DD-metalloendopeptidase family protein</fullName>
    </submittedName>
</protein>
<feature type="domain" description="Tape measure protein N-terminal" evidence="5">
    <location>
        <begin position="111"/>
        <end position="279"/>
    </location>
</feature>
<feature type="domain" description="Transglycosylase SLT" evidence="3">
    <location>
        <begin position="1347"/>
        <end position="1409"/>
    </location>
</feature>
<accession>A0ABS6GW43</accession>
<dbReference type="NCBIfam" id="TIGR02675">
    <property type="entry name" value="tape_meas_nterm"/>
    <property type="match status" value="1"/>
</dbReference>
<evidence type="ECO:0000259" key="3">
    <source>
        <dbReference type="Pfam" id="PF01464"/>
    </source>
</evidence>
<feature type="domain" description="M23ase beta-sheet core" evidence="4">
    <location>
        <begin position="1208"/>
        <end position="1291"/>
    </location>
</feature>
<organism evidence="6 7">
    <name type="scientific">Mammaliicoccus lentus</name>
    <name type="common">Staphylococcus lentus</name>
    <dbReference type="NCBI Taxonomy" id="42858"/>
    <lineage>
        <taxon>Bacteria</taxon>
        <taxon>Bacillati</taxon>
        <taxon>Bacillota</taxon>
        <taxon>Bacilli</taxon>
        <taxon>Bacillales</taxon>
        <taxon>Staphylococcaceae</taxon>
        <taxon>Mammaliicoccus</taxon>
    </lineage>
</organism>
<dbReference type="RefSeq" id="WP_216683197.1">
    <property type="nucleotide sequence ID" value="NZ_JAHLZN010000001.1"/>
</dbReference>
<evidence type="ECO:0000256" key="1">
    <source>
        <dbReference type="ARBA" id="ARBA00023295"/>
    </source>
</evidence>
<proteinExistence type="predicted"/>
<evidence type="ECO:0000313" key="6">
    <source>
        <dbReference type="EMBL" id="MBU6112551.1"/>
    </source>
</evidence>
<dbReference type="InterPro" id="IPR016047">
    <property type="entry name" value="M23ase_b-sheet_dom"/>
</dbReference>
<feature type="transmembrane region" description="Helical" evidence="2">
    <location>
        <begin position="711"/>
        <end position="731"/>
    </location>
</feature>
<gene>
    <name evidence="6" type="ORF">KQ656_01200</name>
</gene>
<keyword evidence="1" id="KW-0326">Glycosidase</keyword>
<keyword evidence="2" id="KW-1133">Transmembrane helix</keyword>
<feature type="transmembrane region" description="Helical" evidence="2">
    <location>
        <begin position="559"/>
        <end position="579"/>
    </location>
</feature>
<dbReference type="CDD" id="cd13402">
    <property type="entry name" value="LT_TF-like"/>
    <property type="match status" value="1"/>
</dbReference>
<evidence type="ECO:0000259" key="5">
    <source>
        <dbReference type="Pfam" id="PF20155"/>
    </source>
</evidence>
<dbReference type="EMBL" id="JAHLZN010000001">
    <property type="protein sequence ID" value="MBU6112551.1"/>
    <property type="molecule type" value="Genomic_DNA"/>
</dbReference>
<dbReference type="InterPro" id="IPR013491">
    <property type="entry name" value="Tape_meas_N"/>
</dbReference>
<dbReference type="PANTHER" id="PTHR37813:SF1">
    <property type="entry name" value="FELS-2 PROPHAGE PROTEIN"/>
    <property type="match status" value="1"/>
</dbReference>
<sequence length="1537" mass="166538">MATIKELEAKFTSNASGMESAFTAMANKLNDIEKASDRAATSMEKNMSRGMNRVFKTGEGFKRVSGTLETISKKSVEMGDNLTKKITKPAMIAGGALASITIGKGFGRLVEIDNAQAKLDGLGHSGKDVKGIMNNALESVKGTSFGLGEAATTASSAVAAGIEPGKELTRYLSLTGDAAAIAGTSMGEMGSIINKVQTSNKAYNGELQQLSERGIPIYQWIAKEAGVTADAVFDMARDGEISSEMFLNAIETNIGGAAKKMGAKSFTAGLANMWAAVGRLGASFLDAGGKGGGFFSKMKPLMAEFTNSLDGMESTAAKWGESLGRAFDKIIEGIRGIIGWYNSLDKNTQKLINSVMKWSALTLVAIGPILKIFGRLTGVIAAVFGPFGKFLQFIAKFSTATKSAEGAIAGVAKVFPRLGYALGLITGPVGWITLGIIALGTAFVVAYKKSETFRDVVNKVVEGVKNAFGTLAQVIKGFFQLFKGNGQDGVITLSKILPPNVVQGLTIFVDSVKANFFKMVEATKQFATVIGNEIKQFWSENGAQITEAVKNVGSIISTVFNFIWGYVIKPIMTLIWNLMKLLWPAIKFLIVSTWENIKGVIKGALNVIMGLIKVFSGLFTGDFKKMWEGIKQVFVGAVQLLWNLIQLYFVGKILGVARGFIGLFKGAFVGLWNFIKSLFTRSLSAIVNGVRTAFTNTLNITKTIYTNMNKFLVWIWTMIKNFVVKMATNLWHGVRNRFTNLLKSIRSIFNNVRNFLVQLWTNVKNRIVDLAQAIWSNVRAKFMALFNSIKTIFTSVRKFLVNLWTNLKNRIVNIAHLIWTSVKNKFIGLWNSIKSIFNTIRNFSVSLWNSLKNKVISIVQNLWNGVKNRFTGLWNSIKNILTRTFEFSKNIWNNIKDKAVSMATTMKNSVVDTFKRMRDGIKGFVGGIKDMVIGMKDSVVDNAKKLAEGIKKHAIGGLNLMIKGVNLVGDKLGLGKEMIKPIKLSTGTRNGAIASDTMAIVGDKGRGNGPNGFRHETIRYPNGKTVITPDTDTLAYLPKGTVVDNGQQTYASMNGLPRFADGTGLFSSIAKKTGAFLGKKAGENPDKVKKVSDGVEGVKNTGKAVKDKFDSVIGDVFDYIENPGKLVNKVMDMMGVDFSAIKAIPGQMMGSMYKKLTNGVKNLFTKWFDETSGGDIDGTGILSKGVTYGYSPDKPLPGYPLSINGGRHYGIDTPHIFEKIQAPMSGKATKQHDVGGGNILRLAAGKIAMYFVHLSKILKEGMVKKGEDIAVTGNSGAFTTGAHLHTQVEKGPTPYLTNTNTLDPVKVLKGMGGNTKGGNFKGTIVKALKAAGLPTTAAYINAWSKQIMTESGGNPNAIGGTDGYNHGRASGLVQVKPTTFQSMKGKGMNDIMNPLHNLVAGMNWAKHAYGSNILGYIGKGHGYANGGIVNSPQMAWLAEGGFSESVISHDPSMKARSKVLYDKTGDMLGFNEDTELLRKIIEQISFGNDLQSINNRDTNRMANKDSNVYLDETEVTGRVSKRQGMDYKLKNYNLGGV</sequence>
<reference evidence="6 7" key="1">
    <citation type="submission" date="2021-06" db="EMBL/GenBank/DDBJ databases">
        <title>Staphylococcus lentus K169 genome sequencing.</title>
        <authorList>
            <person name="Sundareshan S."/>
            <person name="Akhila D.S."/>
            <person name="Prachi D."/>
            <person name="Sivakumar R."/>
            <person name="Rajendhran J."/>
            <person name="Isloor S."/>
            <person name="Hegde N.R."/>
        </authorList>
    </citation>
    <scope>NUCLEOTIDE SEQUENCE [LARGE SCALE GENOMIC DNA]</scope>
    <source>
        <strain evidence="6 7">K169</strain>
    </source>
</reference>
<evidence type="ECO:0000259" key="4">
    <source>
        <dbReference type="Pfam" id="PF01551"/>
    </source>
</evidence>
<dbReference type="Pfam" id="PF01551">
    <property type="entry name" value="Peptidase_M23"/>
    <property type="match status" value="1"/>
</dbReference>
<keyword evidence="2" id="KW-0812">Transmembrane</keyword>
<feature type="transmembrane region" description="Helical" evidence="2">
    <location>
        <begin position="420"/>
        <end position="447"/>
    </location>
</feature>
<comment type="caution">
    <text evidence="6">The sequence shown here is derived from an EMBL/GenBank/DDBJ whole genome shotgun (WGS) entry which is preliminary data.</text>
</comment>
<dbReference type="PANTHER" id="PTHR37813">
    <property type="entry name" value="FELS-2 PROPHAGE PROTEIN"/>
    <property type="match status" value="1"/>
</dbReference>
<keyword evidence="1" id="KW-0378">Hydrolase</keyword>
<dbReference type="CDD" id="cd12797">
    <property type="entry name" value="M23_peptidase"/>
    <property type="match status" value="1"/>
</dbReference>
<evidence type="ECO:0000313" key="7">
    <source>
        <dbReference type="Proteomes" id="UP000770161"/>
    </source>
</evidence>
<keyword evidence="7" id="KW-1185">Reference proteome</keyword>
<evidence type="ECO:0000256" key="2">
    <source>
        <dbReference type="SAM" id="Phobius"/>
    </source>
</evidence>
<dbReference type="Proteomes" id="UP000770161">
    <property type="component" value="Unassembled WGS sequence"/>
</dbReference>
<name>A0ABS6GW43_MAMLE</name>